<protein>
    <submittedName>
        <fullName evidence="1">Uncharacterized protein</fullName>
    </submittedName>
</protein>
<name>A0ABP7PV80_9GAMM</name>
<dbReference type="Proteomes" id="UP001501337">
    <property type="component" value="Unassembled WGS sequence"/>
</dbReference>
<accession>A0ABP7PV80</accession>
<proteinExistence type="predicted"/>
<evidence type="ECO:0000313" key="2">
    <source>
        <dbReference type="Proteomes" id="UP001501337"/>
    </source>
</evidence>
<keyword evidence="2" id="KW-1185">Reference proteome</keyword>
<comment type="caution">
    <text evidence="1">The sequence shown here is derived from an EMBL/GenBank/DDBJ whole genome shotgun (WGS) entry which is preliminary data.</text>
</comment>
<reference evidence="2" key="1">
    <citation type="journal article" date="2019" name="Int. J. Syst. Evol. Microbiol.">
        <title>The Global Catalogue of Microorganisms (GCM) 10K type strain sequencing project: providing services to taxonomists for standard genome sequencing and annotation.</title>
        <authorList>
            <consortium name="The Broad Institute Genomics Platform"/>
            <consortium name="The Broad Institute Genome Sequencing Center for Infectious Disease"/>
            <person name="Wu L."/>
            <person name="Ma J."/>
        </authorList>
    </citation>
    <scope>NUCLEOTIDE SEQUENCE [LARGE SCALE GENOMIC DNA]</scope>
    <source>
        <strain evidence="2">JCM 17555</strain>
    </source>
</reference>
<sequence>MCIHDVSQHRIELFLDTEYELAVNESRRWGVDQFELDTTGLLNDLDVKVVEEALDFMRVITQLPTVQNGKRAISEKLVKPALTGVSELFDLGLGQQVHAALGGNSGGYFLHQ</sequence>
<dbReference type="EMBL" id="BAABBO010000014">
    <property type="protein sequence ID" value="GAA3971792.1"/>
    <property type="molecule type" value="Genomic_DNA"/>
</dbReference>
<organism evidence="1 2">
    <name type="scientific">Allohahella marinimesophila</name>
    <dbReference type="NCBI Taxonomy" id="1054972"/>
    <lineage>
        <taxon>Bacteria</taxon>
        <taxon>Pseudomonadati</taxon>
        <taxon>Pseudomonadota</taxon>
        <taxon>Gammaproteobacteria</taxon>
        <taxon>Oceanospirillales</taxon>
        <taxon>Hahellaceae</taxon>
        <taxon>Allohahella</taxon>
    </lineage>
</organism>
<evidence type="ECO:0000313" key="1">
    <source>
        <dbReference type="EMBL" id="GAA3971792.1"/>
    </source>
</evidence>
<gene>
    <name evidence="1" type="ORF">GCM10022278_31460</name>
</gene>